<organism evidence="3 4">
    <name type="scientific">Catalinimonas alkaloidigena</name>
    <dbReference type="NCBI Taxonomy" id="1075417"/>
    <lineage>
        <taxon>Bacteria</taxon>
        <taxon>Pseudomonadati</taxon>
        <taxon>Bacteroidota</taxon>
        <taxon>Cytophagia</taxon>
        <taxon>Cytophagales</taxon>
        <taxon>Catalimonadaceae</taxon>
        <taxon>Catalinimonas</taxon>
    </lineage>
</organism>
<evidence type="ECO:0000256" key="1">
    <source>
        <dbReference type="SAM" id="MobiDB-lite"/>
    </source>
</evidence>
<keyword evidence="2" id="KW-1133">Transmembrane helix</keyword>
<dbReference type="AlphaFoldDB" id="A0A1G9LR68"/>
<dbReference type="STRING" id="1075417.SAMN05421823_107127"/>
<feature type="transmembrane region" description="Helical" evidence="2">
    <location>
        <begin position="158"/>
        <end position="180"/>
    </location>
</feature>
<keyword evidence="4" id="KW-1185">Reference proteome</keyword>
<feature type="compositionally biased region" description="Pro residues" evidence="1">
    <location>
        <begin position="245"/>
        <end position="262"/>
    </location>
</feature>
<evidence type="ECO:0000313" key="3">
    <source>
        <dbReference type="EMBL" id="SDL63945.1"/>
    </source>
</evidence>
<keyword evidence="2" id="KW-0812">Transmembrane</keyword>
<dbReference type="Proteomes" id="UP000198510">
    <property type="component" value="Unassembled WGS sequence"/>
</dbReference>
<name>A0A1G9LR68_9BACT</name>
<sequence length="372" mass="42109">MMLTASVISVQRAQAQDSDGRRQIWCETIRFIYTDNQRADLVPTVFCDDSVSFVRSIQGDSLSAFSFYQSIEKPAIYAGLSTEMAKREKLIREITGKLKARRTGARAAKVDSLEQQLMALAQSEPQLGEVVQQPQPVLDTPVQATQTPAATPTEAPDYLWWLIALSVCVVGLGVALWQLLQKLNARIDRRASRDEMQQRLSYLEERLKKLESAKPPTPPSPWETVRPEVERLLDKRLRGGKSAPAPQPMPAAPPAQASPPPQREMAPVPTDQIRYVKNPNNGAFHESKFTTNRQRDSIFTIHQRPDRTTFCVTEDPEVQRYAMEYGYSFFEEACDYTQQTPNPTRIVNLERGTLQRDGSVWKIEKKAKIAFE</sequence>
<reference evidence="3 4" key="1">
    <citation type="submission" date="2016-10" db="EMBL/GenBank/DDBJ databases">
        <authorList>
            <person name="de Groot N.N."/>
        </authorList>
    </citation>
    <scope>NUCLEOTIDE SEQUENCE [LARGE SCALE GENOMIC DNA]</scope>
    <source>
        <strain evidence="3 4">DSM 25186</strain>
    </source>
</reference>
<dbReference type="OrthoDB" id="881222at2"/>
<accession>A0A1G9LR68</accession>
<feature type="region of interest" description="Disordered" evidence="1">
    <location>
        <begin position="239"/>
        <end position="266"/>
    </location>
</feature>
<evidence type="ECO:0000256" key="2">
    <source>
        <dbReference type="SAM" id="Phobius"/>
    </source>
</evidence>
<evidence type="ECO:0000313" key="4">
    <source>
        <dbReference type="Proteomes" id="UP000198510"/>
    </source>
</evidence>
<dbReference type="EMBL" id="FNFO01000007">
    <property type="protein sequence ID" value="SDL63945.1"/>
    <property type="molecule type" value="Genomic_DNA"/>
</dbReference>
<protein>
    <submittedName>
        <fullName evidence="3">Uncharacterized protein</fullName>
    </submittedName>
</protein>
<gene>
    <name evidence="3" type="ORF">SAMN05421823_107127</name>
</gene>
<dbReference type="RefSeq" id="WP_089684438.1">
    <property type="nucleotide sequence ID" value="NZ_FNFO01000007.1"/>
</dbReference>
<keyword evidence="2" id="KW-0472">Membrane</keyword>
<proteinExistence type="predicted"/>